<dbReference type="Gene3D" id="1.10.10.10">
    <property type="entry name" value="Winged helix-like DNA-binding domain superfamily/Winged helix DNA-binding domain"/>
    <property type="match status" value="1"/>
</dbReference>
<dbReference type="PROSITE" id="PS50901">
    <property type="entry name" value="FTSK"/>
    <property type="match status" value="1"/>
</dbReference>
<dbReference type="InterPro" id="IPR036388">
    <property type="entry name" value="WH-like_DNA-bd_sf"/>
</dbReference>
<keyword evidence="20" id="KW-1185">Reference proteome</keyword>
<dbReference type="InterPro" id="IPR027417">
    <property type="entry name" value="P-loop_NTPase"/>
</dbReference>
<organism evidence="19 20">
    <name type="scientific">Heliomicrobium gestii</name>
    <name type="common">Heliobacterium gestii</name>
    <dbReference type="NCBI Taxonomy" id="2699"/>
    <lineage>
        <taxon>Bacteria</taxon>
        <taxon>Bacillati</taxon>
        <taxon>Bacillota</taxon>
        <taxon>Clostridia</taxon>
        <taxon>Eubacteriales</taxon>
        <taxon>Heliobacteriaceae</taxon>
        <taxon>Heliomicrobium</taxon>
    </lineage>
</organism>
<dbReference type="GO" id="GO:0051301">
    <property type="term" value="P:cell division"/>
    <property type="evidence" value="ECO:0007669"/>
    <property type="project" value="UniProtKB-KW"/>
</dbReference>
<dbReference type="Proteomes" id="UP000471031">
    <property type="component" value="Unassembled WGS sequence"/>
</dbReference>
<reference evidence="19 20" key="1">
    <citation type="submission" date="2020-01" db="EMBL/GenBank/DDBJ databases">
        <title>Whole genome sequence of Heliobacterium gestii DSM 11169.</title>
        <authorList>
            <person name="Kyndt J.A."/>
            <person name="Meyer T.E."/>
        </authorList>
    </citation>
    <scope>NUCLEOTIDE SEQUENCE [LARGE SCALE GENOMIC DNA]</scope>
    <source>
        <strain evidence="19 20">DSM 11169</strain>
    </source>
</reference>
<keyword evidence="7" id="KW-0159">Chromosome partition</keyword>
<feature type="transmembrane region" description="Helical" evidence="17">
    <location>
        <begin position="57"/>
        <end position="81"/>
    </location>
</feature>
<evidence type="ECO:0000256" key="3">
    <source>
        <dbReference type="ARBA" id="ARBA00022475"/>
    </source>
</evidence>
<dbReference type="GO" id="GO:0005886">
    <property type="term" value="C:plasma membrane"/>
    <property type="evidence" value="ECO:0007669"/>
    <property type="project" value="UniProtKB-SubCell"/>
</dbReference>
<dbReference type="InterPro" id="IPR018541">
    <property type="entry name" value="Ftsk_gamma"/>
</dbReference>
<dbReference type="PANTHER" id="PTHR22683">
    <property type="entry name" value="SPORULATION PROTEIN RELATED"/>
    <property type="match status" value="1"/>
</dbReference>
<dbReference type="EMBL" id="WXEX01000019">
    <property type="protein sequence ID" value="MZP44543.1"/>
    <property type="molecule type" value="Genomic_DNA"/>
</dbReference>
<feature type="domain" description="FtsK" evidence="18">
    <location>
        <begin position="564"/>
        <end position="758"/>
    </location>
</feature>
<dbReference type="InterPro" id="IPR003593">
    <property type="entry name" value="AAA+_ATPase"/>
</dbReference>
<comment type="function">
    <text evidence="13">Essential cell division protein that coordinates cell division and chromosome segregation. The N-terminus is involved in assembly of the cell-division machinery. The C-terminus functions as a DNA motor that moves dsDNA in an ATP-dependent manner towards the dif recombination site, which is located within the replication terminus region. Required for activation of the Xer recombinase, allowing activation of chromosome unlinking by recombination.</text>
</comment>
<dbReference type="InterPro" id="IPR025199">
    <property type="entry name" value="FtsK_4TM"/>
</dbReference>
<dbReference type="GO" id="GO:0003677">
    <property type="term" value="F:DNA binding"/>
    <property type="evidence" value="ECO:0007669"/>
    <property type="project" value="UniProtKB-KW"/>
</dbReference>
<evidence type="ECO:0000256" key="10">
    <source>
        <dbReference type="ARBA" id="ARBA00023125"/>
    </source>
</evidence>
<keyword evidence="10" id="KW-0238">DNA-binding</keyword>
<evidence type="ECO:0000256" key="9">
    <source>
        <dbReference type="ARBA" id="ARBA00022989"/>
    </source>
</evidence>
<keyword evidence="12" id="KW-0131">Cell cycle</keyword>
<keyword evidence="3" id="KW-1003">Cell membrane</keyword>
<name>A0A845LMG0_HELGE</name>
<dbReference type="PANTHER" id="PTHR22683:SF41">
    <property type="entry name" value="DNA TRANSLOCASE FTSK"/>
    <property type="match status" value="1"/>
</dbReference>
<keyword evidence="6 15" id="KW-0547">Nucleotide-binding</keyword>
<evidence type="ECO:0000256" key="8">
    <source>
        <dbReference type="ARBA" id="ARBA00022840"/>
    </source>
</evidence>
<dbReference type="InterPro" id="IPR050206">
    <property type="entry name" value="FtsK/SpoIIIE/SftA"/>
</dbReference>
<evidence type="ECO:0000256" key="14">
    <source>
        <dbReference type="ARBA" id="ARBA00025923"/>
    </source>
</evidence>
<comment type="caution">
    <text evidence="19">The sequence shown here is derived from an EMBL/GenBank/DDBJ whole genome shotgun (WGS) entry which is preliminary data.</text>
</comment>
<feature type="transmembrane region" description="Helical" evidence="17">
    <location>
        <begin position="93"/>
        <end position="111"/>
    </location>
</feature>
<feature type="compositionally biased region" description="Low complexity" evidence="16">
    <location>
        <begin position="350"/>
        <end position="360"/>
    </location>
</feature>
<keyword evidence="8 15" id="KW-0067">ATP-binding</keyword>
<feature type="binding site" evidence="15">
    <location>
        <begin position="581"/>
        <end position="588"/>
    </location>
    <ligand>
        <name>ATP</name>
        <dbReference type="ChEBI" id="CHEBI:30616"/>
    </ligand>
</feature>
<keyword evidence="9 17" id="KW-1133">Transmembrane helix</keyword>
<dbReference type="Pfam" id="PF17854">
    <property type="entry name" value="FtsK_alpha"/>
    <property type="match status" value="1"/>
</dbReference>
<dbReference type="SMART" id="SM00843">
    <property type="entry name" value="Ftsk_gamma"/>
    <property type="match status" value="1"/>
</dbReference>
<protein>
    <recommendedName>
        <fullName evidence="18">FtsK domain-containing protein</fullName>
    </recommendedName>
</protein>
<dbReference type="CDD" id="cd01127">
    <property type="entry name" value="TrwB_TraG_TraD_VirD4"/>
    <property type="match status" value="1"/>
</dbReference>
<keyword evidence="4" id="KW-0132">Cell division</keyword>
<evidence type="ECO:0000259" key="18">
    <source>
        <dbReference type="PROSITE" id="PS50901"/>
    </source>
</evidence>
<comment type="similarity">
    <text evidence="2">Belongs to the FtsK/SpoIIIE/SftA family.</text>
</comment>
<dbReference type="AlphaFoldDB" id="A0A845LMG0"/>
<feature type="transmembrane region" description="Helical" evidence="17">
    <location>
        <begin position="158"/>
        <end position="182"/>
    </location>
</feature>
<dbReference type="Pfam" id="PF09397">
    <property type="entry name" value="FtsK_gamma"/>
    <property type="match status" value="1"/>
</dbReference>
<proteinExistence type="inferred from homology"/>
<comment type="subunit">
    <text evidence="14">Homohexamer. Forms a ring that surrounds DNA.</text>
</comment>
<dbReference type="InterPro" id="IPR041027">
    <property type="entry name" value="FtsK_alpha"/>
</dbReference>
<dbReference type="SMART" id="SM00382">
    <property type="entry name" value="AAA"/>
    <property type="match status" value="1"/>
</dbReference>
<dbReference type="InterPro" id="IPR036390">
    <property type="entry name" value="WH_DNA-bd_sf"/>
</dbReference>
<feature type="transmembrane region" description="Helical" evidence="17">
    <location>
        <begin position="12"/>
        <end position="37"/>
    </location>
</feature>
<dbReference type="OrthoDB" id="9807790at2"/>
<dbReference type="GO" id="GO:0005524">
    <property type="term" value="F:ATP binding"/>
    <property type="evidence" value="ECO:0007669"/>
    <property type="project" value="UniProtKB-UniRule"/>
</dbReference>
<sequence length="907" mass="95667">MANMFNQLKEDLKYEMVGLAVLAVAVFGIVSLFTVGANPLVMPSAGAGAVGQFFYDSLSITAGQGKIFFPLFLAYVGIKIMTQRSHFAVGRKLAGFTGAYMILLTFLHLLLPVGGSDWQAGMEGKGGGVLGASVAILLKTLFGTIGTYIILVALILGAILFAFEVSLVQLVGTFFAALAGWFGRARGGLGKFLFTVVEEEEPVPKKTIEKKTRRKKTEEPPQVNGTEEIPLVIFEHEKNTPEWLKQIEKPLDAVTTAPAEVPGAASATKATKSSKATKGDNAPPPMDDTAPLIITHYDEAETPEEPAMEDTLVEGKGQGESGSSGFADGAGEHPSASELSTGDLAQGLDGNAAGAPARAIGGAGENGASEGDDRGDLGPSGAHGPTGESGPSSATVGAGRAGSGGTTAAGAAATEGGSGPSGYAGMEYSLPPLSLLNRSLRVKSPRLDHDITENVRILEETLNNFGVRVKVTQVNRGPAITRYEVQPAPGVKVSKITNLADDIALSLAAGAVRIEAPIPGKAAVGIEVPNKEVTAVTFREVLEANEFQQSTSKLTIALGKDIAGAPVVSELSRMPHLLIAGATGAGKSVCMNTLISSILFKAKPNEVKFLMIDPKMVELTQYNGIPHMIAPVVTDAKKAATALKWIVNEMENRYELFAASGVKDITRFNQFKALDNPDGPQPALPYVVVLIDELADLMMVAAVDVEDAICRLAQMARAAGIHLVIATQRPSVDVITGIIKANVPSRIAFAVSSQIDSRTILDQAGAEKLLGRGDMLFSPVGSNKPLRVQGCYVSDKEVESVVEFLKTQGLPEYQEGVIKAQEQAETPEEEDDELFVDAVRVLLDSGQASISMLQRRLRVGYARAARLIDIMEQRGIVGGYEGSKPREILISKVQFEAKYGSAKNTGS</sequence>
<dbReference type="Pfam" id="PF01580">
    <property type="entry name" value="FtsK_SpoIIIE"/>
    <property type="match status" value="1"/>
</dbReference>
<evidence type="ECO:0000313" key="19">
    <source>
        <dbReference type="EMBL" id="MZP44543.1"/>
    </source>
</evidence>
<comment type="subcellular location">
    <subcellularLocation>
        <location evidence="1">Cell membrane</location>
        <topology evidence="1">Multi-pass membrane protein</topology>
    </subcellularLocation>
</comment>
<dbReference type="Gene3D" id="3.40.50.300">
    <property type="entry name" value="P-loop containing nucleotide triphosphate hydrolases"/>
    <property type="match status" value="1"/>
</dbReference>
<keyword evidence="11 17" id="KW-0472">Membrane</keyword>
<evidence type="ECO:0000256" key="2">
    <source>
        <dbReference type="ARBA" id="ARBA00006474"/>
    </source>
</evidence>
<evidence type="ECO:0000313" key="20">
    <source>
        <dbReference type="Proteomes" id="UP000471031"/>
    </source>
</evidence>
<accession>A0A845LMG0</accession>
<evidence type="ECO:0000256" key="1">
    <source>
        <dbReference type="ARBA" id="ARBA00004651"/>
    </source>
</evidence>
<dbReference type="Gene3D" id="3.30.980.40">
    <property type="match status" value="1"/>
</dbReference>
<evidence type="ECO:0000256" key="16">
    <source>
        <dbReference type="SAM" id="MobiDB-lite"/>
    </source>
</evidence>
<evidence type="ECO:0000256" key="12">
    <source>
        <dbReference type="ARBA" id="ARBA00023306"/>
    </source>
</evidence>
<dbReference type="InterPro" id="IPR002543">
    <property type="entry name" value="FtsK_dom"/>
</dbReference>
<gene>
    <name evidence="19" type="ORF">GTO89_16040</name>
</gene>
<evidence type="ECO:0000256" key="15">
    <source>
        <dbReference type="PROSITE-ProRule" id="PRU00289"/>
    </source>
</evidence>
<feature type="region of interest" description="Disordered" evidence="16">
    <location>
        <begin position="310"/>
        <end position="415"/>
    </location>
</feature>
<feature type="compositionally biased region" description="Low complexity" evidence="16">
    <location>
        <begin position="264"/>
        <end position="276"/>
    </location>
</feature>
<feature type="region of interest" description="Disordered" evidence="16">
    <location>
        <begin position="259"/>
        <end position="290"/>
    </location>
</feature>
<evidence type="ECO:0000256" key="4">
    <source>
        <dbReference type="ARBA" id="ARBA00022618"/>
    </source>
</evidence>
<feature type="region of interest" description="Disordered" evidence="16">
    <location>
        <begin position="204"/>
        <end position="228"/>
    </location>
</feature>
<dbReference type="GO" id="GO:0007059">
    <property type="term" value="P:chromosome segregation"/>
    <property type="evidence" value="ECO:0007669"/>
    <property type="project" value="UniProtKB-KW"/>
</dbReference>
<evidence type="ECO:0000256" key="13">
    <source>
        <dbReference type="ARBA" id="ARBA00024986"/>
    </source>
</evidence>
<evidence type="ECO:0000256" key="17">
    <source>
        <dbReference type="SAM" id="Phobius"/>
    </source>
</evidence>
<evidence type="ECO:0000256" key="7">
    <source>
        <dbReference type="ARBA" id="ARBA00022829"/>
    </source>
</evidence>
<keyword evidence="5 17" id="KW-0812">Transmembrane</keyword>
<dbReference type="SUPFAM" id="SSF46785">
    <property type="entry name" value="Winged helix' DNA-binding domain"/>
    <property type="match status" value="1"/>
</dbReference>
<dbReference type="SUPFAM" id="SSF52540">
    <property type="entry name" value="P-loop containing nucleoside triphosphate hydrolases"/>
    <property type="match status" value="1"/>
</dbReference>
<feature type="transmembrane region" description="Helical" evidence="17">
    <location>
        <begin position="131"/>
        <end position="151"/>
    </location>
</feature>
<evidence type="ECO:0000256" key="5">
    <source>
        <dbReference type="ARBA" id="ARBA00022692"/>
    </source>
</evidence>
<dbReference type="Pfam" id="PF13491">
    <property type="entry name" value="FtsK_4TM"/>
    <property type="match status" value="1"/>
</dbReference>
<evidence type="ECO:0000256" key="6">
    <source>
        <dbReference type="ARBA" id="ARBA00022741"/>
    </source>
</evidence>
<evidence type="ECO:0000256" key="11">
    <source>
        <dbReference type="ARBA" id="ARBA00023136"/>
    </source>
</evidence>